<evidence type="ECO:0000313" key="4">
    <source>
        <dbReference type="Proteomes" id="UP000279600"/>
    </source>
</evidence>
<dbReference type="OrthoDB" id="9809989at2"/>
<dbReference type="RefSeq" id="WP_126448840.1">
    <property type="nucleotide sequence ID" value="NZ_CP034549.1"/>
</dbReference>
<proteinExistence type="predicted"/>
<evidence type="ECO:0000313" key="3">
    <source>
        <dbReference type="EMBL" id="AZQ45142.1"/>
    </source>
</evidence>
<dbReference type="KEGG" id="noj:EJ995_02205"/>
<feature type="domain" description="SbsA Ig-like" evidence="2">
    <location>
        <begin position="33"/>
        <end position="135"/>
    </location>
</feature>
<keyword evidence="4" id="KW-1185">Reference proteome</keyword>
<gene>
    <name evidence="3" type="ORF">EJ995_02205</name>
</gene>
<sequence>MIKHSIQIILVAFIALLIVQCAKRGNPTGGPVDETPPEILRATPDNYTTNFENQIIEITFDEYIKLENLERQLVVSPPLKNRPLIKPLGAASRKLTIEILDTLLDNTTYVFSFGQSIVDNTEGNVYPFYKYVFSTGSYIDSLKISGSVTDALNYKTDEFVNVMLYEVDSSYTDSIVYKQQPRYVVNTLDSLTTFTMENLRAGQYKMIALKEPASDLIFNPDRDKIGFISDVISVPTDEVFEVELFKPVLDPKVLRASHEAANRFQVGYAGNLDSMQLKVLPEGLLEQSRIVRQQDIDTLNFWYRPAIVERDSVLLEASYKSYKDTVVVRLREDREVDSLILSKEGQLTLNSPIQLKTNTPISVIDAASMTLIDKDSLVIPFTTKLDSLKNILSIDFEKTESNRYNLQMRPGSIVDMYGTSIDTTTYVYATKTAREYGAFLTTVTGGTKWPVILQIVKEDLSVVAEKTITENGDYDFNYITPGNYYIRSIYDSNANGRYDPGNFLENRQPEEVVYIPALITLLANFDVVETIVLE</sequence>
<name>A0A3S9N1C1_9FLAO</name>
<evidence type="ECO:0000256" key="1">
    <source>
        <dbReference type="ARBA" id="ARBA00022729"/>
    </source>
</evidence>
<dbReference type="Proteomes" id="UP000279600">
    <property type="component" value="Chromosome"/>
</dbReference>
<dbReference type="AlphaFoldDB" id="A0A3S9N1C1"/>
<dbReference type="InterPro" id="IPR032812">
    <property type="entry name" value="SbsA_Ig"/>
</dbReference>
<reference evidence="3 4" key="1">
    <citation type="submission" date="2018-12" db="EMBL/GenBank/DDBJ databases">
        <title>Complete genome of Nonlabens sp. MJ115.</title>
        <authorList>
            <person name="Choi H.S."/>
            <person name="Jung J."/>
        </authorList>
    </citation>
    <scope>NUCLEOTIDE SEQUENCE [LARGE SCALE GENOMIC DNA]</scope>
    <source>
        <strain evidence="3 4">MJ115</strain>
    </source>
</reference>
<organism evidence="3 4">
    <name type="scientific">Nonlabens ponticola</name>
    <dbReference type="NCBI Taxonomy" id="2496866"/>
    <lineage>
        <taxon>Bacteria</taxon>
        <taxon>Pseudomonadati</taxon>
        <taxon>Bacteroidota</taxon>
        <taxon>Flavobacteriia</taxon>
        <taxon>Flavobacteriales</taxon>
        <taxon>Flavobacteriaceae</taxon>
        <taxon>Nonlabens</taxon>
    </lineage>
</organism>
<accession>A0A3S9N1C1</accession>
<evidence type="ECO:0000259" key="2">
    <source>
        <dbReference type="Pfam" id="PF13205"/>
    </source>
</evidence>
<keyword evidence="1" id="KW-0732">Signal</keyword>
<dbReference type="Pfam" id="PF13205">
    <property type="entry name" value="Big_5"/>
    <property type="match status" value="1"/>
</dbReference>
<protein>
    <recommendedName>
        <fullName evidence="2">SbsA Ig-like domain-containing protein</fullName>
    </recommendedName>
</protein>
<dbReference type="EMBL" id="CP034549">
    <property type="protein sequence ID" value="AZQ45142.1"/>
    <property type="molecule type" value="Genomic_DNA"/>
</dbReference>